<evidence type="ECO:0000313" key="1">
    <source>
        <dbReference type="EMBL" id="KAK4118623.1"/>
    </source>
</evidence>
<organism evidence="1 2">
    <name type="scientific">Parathielavia appendiculata</name>
    <dbReference type="NCBI Taxonomy" id="2587402"/>
    <lineage>
        <taxon>Eukaryota</taxon>
        <taxon>Fungi</taxon>
        <taxon>Dikarya</taxon>
        <taxon>Ascomycota</taxon>
        <taxon>Pezizomycotina</taxon>
        <taxon>Sordariomycetes</taxon>
        <taxon>Sordariomycetidae</taxon>
        <taxon>Sordariales</taxon>
        <taxon>Chaetomiaceae</taxon>
        <taxon>Parathielavia</taxon>
    </lineage>
</organism>
<dbReference type="AlphaFoldDB" id="A0AAN6TQ98"/>
<name>A0AAN6TQ98_9PEZI</name>
<comment type="caution">
    <text evidence="1">The sequence shown here is derived from an EMBL/GenBank/DDBJ whole genome shotgun (WGS) entry which is preliminary data.</text>
</comment>
<evidence type="ECO:0000313" key="2">
    <source>
        <dbReference type="Proteomes" id="UP001302602"/>
    </source>
</evidence>
<gene>
    <name evidence="1" type="ORF">N657DRAFT_637903</name>
</gene>
<dbReference type="GeneID" id="87828313"/>
<reference evidence="1" key="2">
    <citation type="submission" date="2023-05" db="EMBL/GenBank/DDBJ databases">
        <authorList>
            <consortium name="Lawrence Berkeley National Laboratory"/>
            <person name="Steindorff A."/>
            <person name="Hensen N."/>
            <person name="Bonometti L."/>
            <person name="Westerberg I."/>
            <person name="Brannstrom I.O."/>
            <person name="Guillou S."/>
            <person name="Cros-Aarteil S."/>
            <person name="Calhoun S."/>
            <person name="Haridas S."/>
            <person name="Kuo A."/>
            <person name="Mondo S."/>
            <person name="Pangilinan J."/>
            <person name="Riley R."/>
            <person name="Labutti K."/>
            <person name="Andreopoulos B."/>
            <person name="Lipzen A."/>
            <person name="Chen C."/>
            <person name="Yanf M."/>
            <person name="Daum C."/>
            <person name="Ng V."/>
            <person name="Clum A."/>
            <person name="Ohm R."/>
            <person name="Martin F."/>
            <person name="Silar P."/>
            <person name="Natvig D."/>
            <person name="Lalanne C."/>
            <person name="Gautier V."/>
            <person name="Ament-Velasquez S.L."/>
            <person name="Kruys A."/>
            <person name="Hutchinson M.I."/>
            <person name="Powell A.J."/>
            <person name="Barry K."/>
            <person name="Miller A.N."/>
            <person name="Grigoriev I.V."/>
            <person name="Debuchy R."/>
            <person name="Gladieux P."/>
            <person name="Thoren M.H."/>
            <person name="Johannesson H."/>
        </authorList>
    </citation>
    <scope>NUCLEOTIDE SEQUENCE</scope>
    <source>
        <strain evidence="1">CBS 731.68</strain>
    </source>
</reference>
<keyword evidence="2" id="KW-1185">Reference proteome</keyword>
<dbReference type="Proteomes" id="UP001302602">
    <property type="component" value="Unassembled WGS sequence"/>
</dbReference>
<sequence length="342" mass="38368">MANAQIHGVKASNGGTVRNEIHIGDSHSQRNLNLTFNKFVFNNYPPDRAQQLLAAPEIARFAIPVVTSLQTGHTHPEMSLSSPIKHGAALDEDETRTGAPGHTDLHLDDAVNRDAPLYILDVYEDDYEHLKRRYDVDDDMEAFPESLYQKDCAAAHEDDIRNAVSQWLHSSRESALLTIDGSEYDDHWTTRFAVEAVHDARLHPKHQRVCHHFCGERPGEKGPWPSRVVAHLLAQLGPTQDAKTADLTQSHHNCVRADMVPVDKLWGLLGGYVRAAGIDSITIILDRIDVLYCECADVKATERFFAFLKGLSWLMRLGPVVRVMVTSRNLDSEILERIRTAC</sequence>
<dbReference type="EMBL" id="MU853263">
    <property type="protein sequence ID" value="KAK4118623.1"/>
    <property type="molecule type" value="Genomic_DNA"/>
</dbReference>
<protein>
    <submittedName>
        <fullName evidence="1">Uncharacterized protein</fullName>
    </submittedName>
</protein>
<dbReference type="RefSeq" id="XP_062642396.1">
    <property type="nucleotide sequence ID" value="XM_062791544.1"/>
</dbReference>
<proteinExistence type="predicted"/>
<reference evidence="1" key="1">
    <citation type="journal article" date="2023" name="Mol. Phylogenet. Evol.">
        <title>Genome-scale phylogeny and comparative genomics of the fungal order Sordariales.</title>
        <authorList>
            <person name="Hensen N."/>
            <person name="Bonometti L."/>
            <person name="Westerberg I."/>
            <person name="Brannstrom I.O."/>
            <person name="Guillou S."/>
            <person name="Cros-Aarteil S."/>
            <person name="Calhoun S."/>
            <person name="Haridas S."/>
            <person name="Kuo A."/>
            <person name="Mondo S."/>
            <person name="Pangilinan J."/>
            <person name="Riley R."/>
            <person name="LaButti K."/>
            <person name="Andreopoulos B."/>
            <person name="Lipzen A."/>
            <person name="Chen C."/>
            <person name="Yan M."/>
            <person name="Daum C."/>
            <person name="Ng V."/>
            <person name="Clum A."/>
            <person name="Steindorff A."/>
            <person name="Ohm R.A."/>
            <person name="Martin F."/>
            <person name="Silar P."/>
            <person name="Natvig D.O."/>
            <person name="Lalanne C."/>
            <person name="Gautier V."/>
            <person name="Ament-Velasquez S.L."/>
            <person name="Kruys A."/>
            <person name="Hutchinson M.I."/>
            <person name="Powell A.J."/>
            <person name="Barry K."/>
            <person name="Miller A.N."/>
            <person name="Grigoriev I.V."/>
            <person name="Debuchy R."/>
            <person name="Gladieux P."/>
            <person name="Hiltunen Thoren M."/>
            <person name="Johannesson H."/>
        </authorList>
    </citation>
    <scope>NUCLEOTIDE SEQUENCE</scope>
    <source>
        <strain evidence="1">CBS 731.68</strain>
    </source>
</reference>
<accession>A0AAN6TQ98</accession>